<gene>
    <name evidence="2" type="ORF">BON30_31665</name>
</gene>
<proteinExistence type="predicted"/>
<feature type="region of interest" description="Disordered" evidence="1">
    <location>
        <begin position="246"/>
        <end position="278"/>
    </location>
</feature>
<comment type="caution">
    <text evidence="2">The sequence shown here is derived from an EMBL/GenBank/DDBJ whole genome shotgun (WGS) entry which is preliminary data.</text>
</comment>
<evidence type="ECO:0000256" key="1">
    <source>
        <dbReference type="SAM" id="MobiDB-lite"/>
    </source>
</evidence>
<organism evidence="2 3">
    <name type="scientific">Cystobacter ferrugineus</name>
    <dbReference type="NCBI Taxonomy" id="83449"/>
    <lineage>
        <taxon>Bacteria</taxon>
        <taxon>Pseudomonadati</taxon>
        <taxon>Myxococcota</taxon>
        <taxon>Myxococcia</taxon>
        <taxon>Myxococcales</taxon>
        <taxon>Cystobacterineae</taxon>
        <taxon>Archangiaceae</taxon>
        <taxon>Cystobacter</taxon>
    </lineage>
</organism>
<sequence>MRRGLLLGAAVGVLAGPDTAWAQLARQESPELAAAITGRVCRDEDADGRCAPGEPGLPGIRLVLASGREVRTDAQGRYHFTQVDARSLDATGGLHLRPGRQRLRLDTRSLPAGGVPSPEAVTLEVPWAAGVLQDFAVRLQGETPPALQLAYDASPPAARGVPGGVEFLLAGHVEPHEEVTVGGVSASVDDRGGWRARVQLVPGENVLRLVVRGTEGVLRLFQQRVDVVPREGSVLVIPRAPEPRGVLRLPGSKERPPASGPASLKAEFPPGTRVRSSGGEVMVGGDGSALLPLELAPGRNPVVLEVQPPGEPAWTMTVPVEAVRQDFAVALLDVEATYSPATGGVRLRGRGSAHVEAYRGPFSLVGELDVRDTDVDALRGRPLVDALRPLLPRLDRVPDPDWVLPEWGDTSVGLTPNPAESRLRLELRHDALGRVGLGTYRARWEEGEVGRYHRPLFGPYAELAVELGPVRAGVTGFAGGLADPLRDVAAQPAYEELRATGGSLYYLGSVPMAEGSEVVRVELRDGLTGLPLAEQHLVRHRDYDIDYVAGRILLARPLSFVSGEALLSAAAPTAAPEPVLCVEYAVLRYGAPTDAVGGEAWAEWKGGRVSVSAVREPRQGRAYQLLTGHARTTLGAYTLLAEVARSQGAAVPPESFGVSDDGGLSFLRPSPTWVPAGGDALSLRVRGPGLFGRGSVDAAFRRRTAGFSDGTHADLQSSRQLSLRAVQPLGPWRLTLLGDDRLTADPRRPFEPGEVGARTLGLGLGYEWERWGVSAQVRDARLRASVLPGEDTPLEGGRTSVGLEGHYRVNDWLRVSASHQQTVGLHGEGLGRVADTFAAVGADVTAGDATLGVRGGWGPELGPLAWVRGGWKRGDDVYYGGYSVDVDGPDFGARRMVSGASTQLADGTSVFVEDVASHDTQGMHLARAVGFQRTLFGALDLSARYERGVRGVLDVPDTLRRDAAGVSGQLVLERLRLGGHLELRYERGMPGRGATAPVDRLQTVAMLAAEARLREDLSLSGRMNFSRTGEREGGRMEARLLEGYAALSWRPGPFTVVARYGITRELFPGERAVFGERVQQILSLLPAMRLGDRLALAAGLHVSRSNRGEVAIWVFTGSLRPSVRVVGGLEVAVEGAGRSVSTDHESLGSLRGEIAWRVDDRIRVGLGYTLLGFTGVDLSQEAQNESDRLYLRAEFAY</sequence>
<keyword evidence="2" id="KW-0969">Cilium</keyword>
<keyword evidence="2" id="KW-0966">Cell projection</keyword>
<dbReference type="InterPro" id="IPR013783">
    <property type="entry name" value="Ig-like_fold"/>
</dbReference>
<reference evidence="3" key="1">
    <citation type="submission" date="2016-11" db="EMBL/GenBank/DDBJ databases">
        <authorList>
            <person name="Shukria A."/>
            <person name="Stevens D.C."/>
        </authorList>
    </citation>
    <scope>NUCLEOTIDE SEQUENCE [LARGE SCALE GENOMIC DNA]</scope>
    <source>
        <strain evidence="3">Cbfe23</strain>
    </source>
</reference>
<dbReference type="RefSeq" id="WP_071902188.1">
    <property type="nucleotide sequence ID" value="NZ_MPIN01000009.1"/>
</dbReference>
<evidence type="ECO:0000313" key="3">
    <source>
        <dbReference type="Proteomes" id="UP000182229"/>
    </source>
</evidence>
<name>A0A1L9B456_9BACT</name>
<dbReference type="Proteomes" id="UP000182229">
    <property type="component" value="Unassembled WGS sequence"/>
</dbReference>
<accession>A0A1L9B456</accession>
<reference evidence="2 3" key="2">
    <citation type="submission" date="2016-12" db="EMBL/GenBank/DDBJ databases">
        <title>Draft Genome Sequence of Cystobacter ferrugineus Strain Cbfe23.</title>
        <authorList>
            <person name="Akbar S."/>
            <person name="Dowd S.E."/>
            <person name="Stevens D.C."/>
        </authorList>
    </citation>
    <scope>NUCLEOTIDE SEQUENCE [LARGE SCALE GENOMIC DNA]</scope>
    <source>
        <strain evidence="2 3">Cbfe23</strain>
    </source>
</reference>
<dbReference type="OrthoDB" id="9773411at2"/>
<dbReference type="EMBL" id="MPIN01000009">
    <property type="protein sequence ID" value="OJH37042.1"/>
    <property type="molecule type" value="Genomic_DNA"/>
</dbReference>
<dbReference type="STRING" id="83449.BON30_31665"/>
<evidence type="ECO:0000313" key="2">
    <source>
        <dbReference type="EMBL" id="OJH37042.1"/>
    </source>
</evidence>
<dbReference type="SUPFAM" id="SSF117074">
    <property type="entry name" value="Hypothetical protein PA1324"/>
    <property type="match status" value="1"/>
</dbReference>
<dbReference type="AlphaFoldDB" id="A0A1L9B456"/>
<dbReference type="Gene3D" id="2.60.40.10">
    <property type="entry name" value="Immunoglobulins"/>
    <property type="match status" value="1"/>
</dbReference>
<keyword evidence="2" id="KW-0282">Flagellum</keyword>
<protein>
    <submittedName>
        <fullName evidence="2">Flagellar motor protein</fullName>
    </submittedName>
</protein>
<keyword evidence="3" id="KW-1185">Reference proteome</keyword>